<sequence length="147" mass="16604">MLDAQVFAQLLDIVQQLSDAVADVKHAFDTVCFLRPLAWVVHVVIRQGRQCIRKHDRLDEFCIWHCVTVAPHAKLFWHVTAMPRYRATSRTSHAMENVGAQETSDAAGHDDPCVRASMRGRGAGHHAARKRRLAHAHQRQRERAGAS</sequence>
<dbReference type="KEGG" id="brh:RBRH_04261"/>
<geneLocation type="plasmid" evidence="2 3">
    <name>pBRH01</name>
</geneLocation>
<protein>
    <submittedName>
        <fullName evidence="2">Uncharacterized protein</fullName>
    </submittedName>
</protein>
<organism evidence="2 3">
    <name type="scientific">Mycetohabitans rhizoxinica (strain DSM 19002 / CIP 109453 / HKI 454)</name>
    <name type="common">Paraburkholderia rhizoxinica</name>
    <dbReference type="NCBI Taxonomy" id="882378"/>
    <lineage>
        <taxon>Bacteria</taxon>
        <taxon>Pseudomonadati</taxon>
        <taxon>Pseudomonadota</taxon>
        <taxon>Betaproteobacteria</taxon>
        <taxon>Burkholderiales</taxon>
        <taxon>Burkholderiaceae</taxon>
        <taxon>Mycetohabitans</taxon>
    </lineage>
</organism>
<proteinExistence type="predicted"/>
<evidence type="ECO:0000256" key="1">
    <source>
        <dbReference type="SAM" id="MobiDB-lite"/>
    </source>
</evidence>
<feature type="compositionally biased region" description="Basic residues" evidence="1">
    <location>
        <begin position="122"/>
        <end position="138"/>
    </location>
</feature>
<dbReference type="AlphaFoldDB" id="E5AUT6"/>
<keyword evidence="2" id="KW-0614">Plasmid</keyword>
<accession>E5AUT6</accession>
<dbReference type="EMBL" id="FR687360">
    <property type="protein sequence ID" value="CBW76860.1"/>
    <property type="molecule type" value="Genomic_DNA"/>
</dbReference>
<dbReference type="HOGENOM" id="CLU_1764594_0_0_4"/>
<dbReference type="Proteomes" id="UP000007437">
    <property type="component" value="Plasmid pBRH01"/>
</dbReference>
<name>E5AUT6_MYCRK</name>
<evidence type="ECO:0000313" key="3">
    <source>
        <dbReference type="Proteomes" id="UP000007437"/>
    </source>
</evidence>
<feature type="region of interest" description="Disordered" evidence="1">
    <location>
        <begin position="117"/>
        <end position="147"/>
    </location>
</feature>
<gene>
    <name evidence="2" type="ordered locus">RBRH_04261</name>
</gene>
<evidence type="ECO:0000313" key="2">
    <source>
        <dbReference type="EMBL" id="CBW76860.1"/>
    </source>
</evidence>
<reference evidence="2 3" key="1">
    <citation type="journal article" date="2011" name="J. Bacteriol.">
        <title>Complete genome sequence of Burkholderia rhizoxinica, an endosymbiont of Rhizopus microsporus.</title>
        <authorList>
            <person name="Lackner G."/>
            <person name="Moebius N."/>
            <person name="Partida-Martinez L."/>
            <person name="Hertweck C."/>
        </authorList>
    </citation>
    <scope>NUCLEOTIDE SEQUENCE [LARGE SCALE GENOMIC DNA]</scope>
    <source>
        <strain evidence="3">DSM 19002 / CIP 109453 / HKI 454</strain>
        <plasmid evidence="2 3">pBRH01</plasmid>
    </source>
</reference>